<evidence type="ECO:0000313" key="2">
    <source>
        <dbReference type="Proteomes" id="UP001438112"/>
    </source>
</evidence>
<protein>
    <submittedName>
        <fullName evidence="1">Uncharacterized protein</fullName>
    </submittedName>
</protein>
<evidence type="ECO:0000313" key="1">
    <source>
        <dbReference type="EMBL" id="GAA6114348.1"/>
    </source>
</evidence>
<dbReference type="RefSeq" id="WP_353317823.1">
    <property type="nucleotide sequence ID" value="NZ_BAABVV010000033.1"/>
</dbReference>
<gene>
    <name evidence="1" type="ORF">AP20H10_07110</name>
</gene>
<comment type="caution">
    <text evidence="1">The sequence shown here is derived from an EMBL/GenBank/DDBJ whole genome shotgun (WGS) entry which is preliminary data.</text>
</comment>
<keyword evidence="2" id="KW-1185">Reference proteome</keyword>
<organism evidence="1 2">
    <name type="scientific">Apilactobacillus apinorum</name>
    <dbReference type="NCBI Taxonomy" id="1218495"/>
    <lineage>
        <taxon>Bacteria</taxon>
        <taxon>Bacillati</taxon>
        <taxon>Bacillota</taxon>
        <taxon>Bacilli</taxon>
        <taxon>Lactobacillales</taxon>
        <taxon>Lactobacillaceae</taxon>
        <taxon>Apilactobacillus</taxon>
    </lineage>
</organism>
<reference evidence="1 2" key="1">
    <citation type="submission" date="2024-03" db="EMBL/GenBank/DDBJ databases">
        <title>Inconsistent identification of Apilactobacillus kunkeei-related strains obtained by well-developed overall genome related indices.</title>
        <authorList>
            <person name="Maeno S."/>
            <person name="Endo A."/>
        </authorList>
    </citation>
    <scope>NUCLEOTIDE SEQUENCE [LARGE SCALE GENOMIC DNA]</scope>
    <source>
        <strain evidence="1 2">20H-10</strain>
    </source>
</reference>
<dbReference type="Proteomes" id="UP001438112">
    <property type="component" value="Unassembled WGS sequence"/>
</dbReference>
<dbReference type="EMBL" id="BAABVV010000033">
    <property type="protein sequence ID" value="GAA6114348.1"/>
    <property type="molecule type" value="Genomic_DNA"/>
</dbReference>
<sequence>MTDNLERRFFLGKIVDQKHFSNDQSLVEVAGIWYRYQIMDNLNYDSHAQYEVVDNAGNTLYLKQLK</sequence>
<name>A0ABP9ZHT1_9LACO</name>
<accession>A0ABP9ZHT1</accession>
<proteinExistence type="predicted"/>